<dbReference type="InterPro" id="IPR020449">
    <property type="entry name" value="Tscrpt_reg_AraC-type_HTH"/>
</dbReference>
<keyword evidence="2" id="KW-0238">DNA-binding</keyword>
<accession>R7ZHS4</accession>
<feature type="domain" description="HTH araC/xylS-type" evidence="5">
    <location>
        <begin position="20"/>
        <end position="118"/>
    </location>
</feature>
<feature type="coiled-coil region" evidence="4">
    <location>
        <begin position="231"/>
        <end position="258"/>
    </location>
</feature>
<protein>
    <submittedName>
        <fullName evidence="7">ABC-type Fe3+-hydroxamate transport system, periplasmic component</fullName>
    </submittedName>
</protein>
<proteinExistence type="predicted"/>
<dbReference type="Pfam" id="PF12833">
    <property type="entry name" value="HTH_18"/>
    <property type="match status" value="1"/>
</dbReference>
<evidence type="ECO:0000313" key="8">
    <source>
        <dbReference type="Proteomes" id="UP000013911"/>
    </source>
</evidence>
<dbReference type="SUPFAM" id="SSF46689">
    <property type="entry name" value="Homeodomain-like"/>
    <property type="match status" value="2"/>
</dbReference>
<dbReference type="PATRIC" id="fig|1285586.5.peg.651"/>
<dbReference type="Gene3D" id="1.10.10.60">
    <property type="entry name" value="Homeodomain-like"/>
    <property type="match status" value="2"/>
</dbReference>
<keyword evidence="1" id="KW-0805">Transcription regulation</keyword>
<feature type="domain" description="Fe/B12 periplasmic-binding" evidence="6">
    <location>
        <begin position="122"/>
        <end position="381"/>
    </location>
</feature>
<sequence>MNKKKTHSTKSCDNARMSLNDVRNYMANHFDQPLSIDYLALITGLSPNYFGEAFKKAYGQSATDYLTELRIGQAKQLLRDTDFLLRDIAQKVGYNDEFYFSRKFKKEVGVSPSFYSKASRKQISTFSVSATGNLLALGVIPVAAPLNAKWSPYYYYYYHSEISIHLNIFDAESEDNFKKLLSAKPDIVIVHEKTSIDMVNWLETAGIQIISIGNGDWKTQLREIALEVKKQSQCENLIQSYEQKALQAKKEIKQHVGEDIFVVLRLSGDKLFLYSNNGIRDVISQDLQLTIIDVQKEPCNEQISIDQLLELNPERLLILLCPDTDTRLYWLSLQHLIHWKKLKAVKNGHIYLIPSNPWFEYSAIAINRMLDEMLLMLTGKNPNPFPVPVHGVLSDTEL</sequence>
<dbReference type="EMBL" id="AQPX01000008">
    <property type="protein sequence ID" value="EON73645.1"/>
    <property type="molecule type" value="Genomic_DNA"/>
</dbReference>
<dbReference type="InterPro" id="IPR018062">
    <property type="entry name" value="HTH_AraC-typ_CS"/>
</dbReference>
<reference evidence="7 8" key="1">
    <citation type="submission" date="2013-04" db="EMBL/GenBank/DDBJ databases">
        <title>Draft genome of the heavy metal tolerant bacterium Lysinibacillus sphaericus strain OT4b.31.</title>
        <authorList>
            <person name="Pena-Montenegro T.D."/>
            <person name="Dussan J."/>
        </authorList>
    </citation>
    <scope>NUCLEOTIDE SEQUENCE [LARGE SCALE GENOMIC DNA]</scope>
    <source>
        <strain evidence="7 8">OT4b.31</strain>
    </source>
</reference>
<keyword evidence="3" id="KW-0804">Transcription</keyword>
<dbReference type="AlphaFoldDB" id="R7ZHS4"/>
<dbReference type="SUPFAM" id="SSF53807">
    <property type="entry name" value="Helical backbone' metal receptor"/>
    <property type="match status" value="1"/>
</dbReference>
<evidence type="ECO:0000256" key="4">
    <source>
        <dbReference type="SAM" id="Coils"/>
    </source>
</evidence>
<dbReference type="GO" id="GO:0003700">
    <property type="term" value="F:DNA-binding transcription factor activity"/>
    <property type="evidence" value="ECO:0007669"/>
    <property type="project" value="InterPro"/>
</dbReference>
<evidence type="ECO:0000256" key="1">
    <source>
        <dbReference type="ARBA" id="ARBA00023015"/>
    </source>
</evidence>
<dbReference type="PANTHER" id="PTHR43280:SF28">
    <property type="entry name" value="HTH-TYPE TRANSCRIPTIONAL ACTIVATOR RHAS"/>
    <property type="match status" value="1"/>
</dbReference>
<name>R7ZHS4_LYSSH</name>
<keyword evidence="4" id="KW-0175">Coiled coil</keyword>
<evidence type="ECO:0000259" key="5">
    <source>
        <dbReference type="PROSITE" id="PS01124"/>
    </source>
</evidence>
<dbReference type="eggNOG" id="COG2207">
    <property type="taxonomic scope" value="Bacteria"/>
</dbReference>
<organism evidence="7 8">
    <name type="scientific">Lysinibacillus sphaericus OT4b.31</name>
    <dbReference type="NCBI Taxonomy" id="1285586"/>
    <lineage>
        <taxon>Bacteria</taxon>
        <taxon>Bacillati</taxon>
        <taxon>Bacillota</taxon>
        <taxon>Bacilli</taxon>
        <taxon>Bacillales</taxon>
        <taxon>Bacillaceae</taxon>
        <taxon>Lysinibacillus</taxon>
    </lineage>
</organism>
<comment type="caution">
    <text evidence="7">The sequence shown here is derived from an EMBL/GenBank/DDBJ whole genome shotgun (WGS) entry which is preliminary data.</text>
</comment>
<dbReference type="Gene3D" id="3.40.50.1980">
    <property type="entry name" value="Nitrogenase molybdenum iron protein domain"/>
    <property type="match status" value="2"/>
</dbReference>
<dbReference type="InterPro" id="IPR009057">
    <property type="entry name" value="Homeodomain-like_sf"/>
</dbReference>
<evidence type="ECO:0000259" key="6">
    <source>
        <dbReference type="PROSITE" id="PS50983"/>
    </source>
</evidence>
<evidence type="ECO:0000256" key="3">
    <source>
        <dbReference type="ARBA" id="ARBA00023163"/>
    </source>
</evidence>
<dbReference type="PRINTS" id="PR00032">
    <property type="entry name" value="HTHARAC"/>
</dbReference>
<dbReference type="Proteomes" id="UP000013911">
    <property type="component" value="Unassembled WGS sequence"/>
</dbReference>
<dbReference type="PANTHER" id="PTHR43280">
    <property type="entry name" value="ARAC-FAMILY TRANSCRIPTIONAL REGULATOR"/>
    <property type="match status" value="1"/>
</dbReference>
<evidence type="ECO:0000313" key="7">
    <source>
        <dbReference type="EMBL" id="EON73645.1"/>
    </source>
</evidence>
<dbReference type="RefSeq" id="WP_010857614.1">
    <property type="nucleotide sequence ID" value="NZ_KB933398.1"/>
</dbReference>
<dbReference type="SMART" id="SM00342">
    <property type="entry name" value="HTH_ARAC"/>
    <property type="match status" value="1"/>
</dbReference>
<dbReference type="eggNOG" id="COG0614">
    <property type="taxonomic scope" value="Bacteria"/>
</dbReference>
<evidence type="ECO:0000256" key="2">
    <source>
        <dbReference type="ARBA" id="ARBA00023125"/>
    </source>
</evidence>
<dbReference type="Pfam" id="PF01497">
    <property type="entry name" value="Peripla_BP_2"/>
    <property type="match status" value="1"/>
</dbReference>
<gene>
    <name evidence="7" type="ORF">H131_03249</name>
</gene>
<dbReference type="InterPro" id="IPR002491">
    <property type="entry name" value="ABC_transptr_periplasmic_BD"/>
</dbReference>
<dbReference type="PROSITE" id="PS50983">
    <property type="entry name" value="FE_B12_PBP"/>
    <property type="match status" value="1"/>
</dbReference>
<dbReference type="GO" id="GO:0043565">
    <property type="term" value="F:sequence-specific DNA binding"/>
    <property type="evidence" value="ECO:0007669"/>
    <property type="project" value="InterPro"/>
</dbReference>
<dbReference type="PROSITE" id="PS01124">
    <property type="entry name" value="HTH_ARAC_FAMILY_2"/>
    <property type="match status" value="1"/>
</dbReference>
<dbReference type="InterPro" id="IPR018060">
    <property type="entry name" value="HTH_AraC"/>
</dbReference>
<dbReference type="HOGENOM" id="CLU_028727_2_1_9"/>
<dbReference type="PROSITE" id="PS00041">
    <property type="entry name" value="HTH_ARAC_FAMILY_1"/>
    <property type="match status" value="1"/>
</dbReference>